<name>A0A7G2C3A3_9TRYP</name>
<dbReference type="Proteomes" id="UP000515908">
    <property type="component" value="Chromosome 03"/>
</dbReference>
<feature type="compositionally biased region" description="Basic and acidic residues" evidence="1">
    <location>
        <begin position="237"/>
        <end position="255"/>
    </location>
</feature>
<keyword evidence="3" id="KW-1185">Reference proteome</keyword>
<dbReference type="EMBL" id="LR877147">
    <property type="protein sequence ID" value="CAD2214160.1"/>
    <property type="molecule type" value="Genomic_DNA"/>
</dbReference>
<evidence type="ECO:0000313" key="3">
    <source>
        <dbReference type="Proteomes" id="UP000515908"/>
    </source>
</evidence>
<feature type="region of interest" description="Disordered" evidence="1">
    <location>
        <begin position="236"/>
        <end position="255"/>
    </location>
</feature>
<dbReference type="VEuPathDB" id="TriTrypDB:ADEAN_000160400"/>
<gene>
    <name evidence="2" type="ORF">ADEAN_000160400</name>
</gene>
<feature type="compositionally biased region" description="Polar residues" evidence="1">
    <location>
        <begin position="284"/>
        <end position="304"/>
    </location>
</feature>
<proteinExistence type="predicted"/>
<evidence type="ECO:0000256" key="1">
    <source>
        <dbReference type="SAM" id="MobiDB-lite"/>
    </source>
</evidence>
<organism evidence="2 3">
    <name type="scientific">Angomonas deanei</name>
    <dbReference type="NCBI Taxonomy" id="59799"/>
    <lineage>
        <taxon>Eukaryota</taxon>
        <taxon>Discoba</taxon>
        <taxon>Euglenozoa</taxon>
        <taxon>Kinetoplastea</taxon>
        <taxon>Metakinetoplastina</taxon>
        <taxon>Trypanosomatida</taxon>
        <taxon>Trypanosomatidae</taxon>
        <taxon>Strigomonadinae</taxon>
        <taxon>Angomonas</taxon>
    </lineage>
</organism>
<protein>
    <submittedName>
        <fullName evidence="2">Uncharacterized protein</fullName>
    </submittedName>
</protein>
<feature type="compositionally biased region" description="Low complexity" evidence="1">
    <location>
        <begin position="323"/>
        <end position="337"/>
    </location>
</feature>
<feature type="region of interest" description="Disordered" evidence="1">
    <location>
        <begin position="260"/>
        <end position="337"/>
    </location>
</feature>
<reference evidence="2 3" key="1">
    <citation type="submission" date="2020-08" db="EMBL/GenBank/DDBJ databases">
        <authorList>
            <person name="Newling K."/>
            <person name="Davey J."/>
            <person name="Forrester S."/>
        </authorList>
    </citation>
    <scope>NUCLEOTIDE SEQUENCE [LARGE SCALE GENOMIC DNA]</scope>
    <source>
        <strain evidence="3">Crithidia deanei Carvalho (ATCC PRA-265)</strain>
    </source>
</reference>
<sequence>MSSESFSVFIDHYILLSMARYDVSAEDDDVEKWNTVSESVQYMLRGPCTAKERSEVGHVDAHHFSGKVCRQRALFLLWKKEERPSEGSFDITRHSIKSNVEKLFDTVRHSLPTTMGDDDEEMYAEMEPADYLKLIEIDNHQLNQTEEERQRQKEVNLAKDLFLSKVQKMQQQFFQDYKRWVDVPERFLEMPDDSMSAATAEKNEREYLLGVLRADRSSDSAQADGSKAVLEALRQQLHTDQKRPSRPSKLSDEEVERLYRNSVPVMHTPVSKSTPAGKSDTDARSSAFQTPADFSTSTTPQTAGRRNRWQVVEYDDDEDGDGAKSSSSESSASESED</sequence>
<evidence type="ECO:0000313" key="2">
    <source>
        <dbReference type="EMBL" id="CAD2214160.1"/>
    </source>
</evidence>
<dbReference type="AlphaFoldDB" id="A0A7G2C3A3"/>
<accession>A0A7G2C3A3</accession>